<name>A0A4P6K1S3_KTERU</name>
<accession>A0A4P6K1S3</accession>
<dbReference type="RefSeq" id="WP_129893206.1">
    <property type="nucleotide sequence ID" value="NZ_CP035758.1"/>
</dbReference>
<keyword evidence="2" id="KW-1185">Reference proteome</keyword>
<proteinExistence type="predicted"/>
<dbReference type="EMBL" id="CP035758">
    <property type="protein sequence ID" value="QBD82137.1"/>
    <property type="molecule type" value="Genomic_DNA"/>
</dbReference>
<dbReference type="AlphaFoldDB" id="A0A4P6K1S3"/>
<protein>
    <submittedName>
        <fullName evidence="1">Uncharacterized protein</fullName>
    </submittedName>
</protein>
<evidence type="ECO:0000313" key="1">
    <source>
        <dbReference type="EMBL" id="QBD82137.1"/>
    </source>
</evidence>
<dbReference type="OrthoDB" id="139634at2"/>
<organism evidence="1 2">
    <name type="scientific">Ktedonosporobacter rubrisoli</name>
    <dbReference type="NCBI Taxonomy" id="2509675"/>
    <lineage>
        <taxon>Bacteria</taxon>
        <taxon>Bacillati</taxon>
        <taxon>Chloroflexota</taxon>
        <taxon>Ktedonobacteria</taxon>
        <taxon>Ktedonobacterales</taxon>
        <taxon>Ktedonosporobacteraceae</taxon>
        <taxon>Ktedonosporobacter</taxon>
    </lineage>
</organism>
<dbReference type="Proteomes" id="UP000290365">
    <property type="component" value="Chromosome"/>
</dbReference>
<gene>
    <name evidence="1" type="ORF">EPA93_41630</name>
</gene>
<reference evidence="1 2" key="1">
    <citation type="submission" date="2019-01" db="EMBL/GenBank/DDBJ databases">
        <title>Ktedonosporobacter rubrisoli SCAWS-G2.</title>
        <authorList>
            <person name="Huang Y."/>
            <person name="Yan B."/>
        </authorList>
    </citation>
    <scope>NUCLEOTIDE SEQUENCE [LARGE SCALE GENOMIC DNA]</scope>
    <source>
        <strain evidence="1 2">SCAWS-G2</strain>
    </source>
</reference>
<dbReference type="KEGG" id="kbs:EPA93_41630"/>
<evidence type="ECO:0000313" key="2">
    <source>
        <dbReference type="Proteomes" id="UP000290365"/>
    </source>
</evidence>
<sequence>MSLQKLILSDADTTQVCQGVYDALMGGEASPRAVGSVIALAAAEIMHRVNDNDREQFVKTAHGLLFAAATRLVYRQVQDVEALPLLFTSAAYVNALHKEVPQQEGARPIEAPGTVRTAGGGLIAPAQLETLADHLKSKDLSSALATARRYLKLGHDARALFGTIGLGAATTDATADQGHTLQIVQAVSEEFMAWPATLAETNIEVFLQVALRAAAFGQQDTLVSRLA</sequence>